<keyword evidence="3" id="KW-1185">Reference proteome</keyword>
<evidence type="ECO:0000313" key="3">
    <source>
        <dbReference type="Proteomes" id="UP000070252"/>
    </source>
</evidence>
<reference evidence="2 4" key="2">
    <citation type="submission" date="2016-10" db="EMBL/GenBank/DDBJ databases">
        <authorList>
            <person name="de Groot N.N."/>
        </authorList>
    </citation>
    <scope>NUCLEOTIDE SEQUENCE [LARGE SCALE GENOMIC DNA]</scope>
    <source>
        <strain evidence="2 4">CGMCC 1.10239</strain>
    </source>
</reference>
<name>A0A1G9J9F8_9BACL</name>
<proteinExistence type="predicted"/>
<evidence type="ECO:0000313" key="2">
    <source>
        <dbReference type="EMBL" id="SDL33825.1"/>
    </source>
</evidence>
<evidence type="ECO:0000313" key="4">
    <source>
        <dbReference type="Proteomes" id="UP000182783"/>
    </source>
</evidence>
<sequence length="102" mass="11955">MDTEDKTELRDMTFQFWLCMSTLRLHTKKEHQSTGSVLICMWRAGWFCNLRKGTFCVTLLVMYDLRKNLAADFSIWILYGVDIHISIASFKLTDQIADRLSI</sequence>
<protein>
    <submittedName>
        <fullName evidence="2">Uncharacterized protein</fullName>
    </submittedName>
</protein>
<dbReference type="EMBL" id="FNGM01000002">
    <property type="protein sequence ID" value="SDL33825.1"/>
    <property type="molecule type" value="Genomic_DNA"/>
</dbReference>
<dbReference type="Proteomes" id="UP000182783">
    <property type="component" value="Unassembled WGS sequence"/>
</dbReference>
<dbReference type="AlphaFoldDB" id="A0A1G9J9F8"/>
<gene>
    <name evidence="1" type="ORF">AML91_14255</name>
    <name evidence="2" type="ORF">SAMN05216191_102375</name>
</gene>
<accession>A0A1G9J9F8</accession>
<dbReference type="Proteomes" id="UP000070252">
    <property type="component" value="Unassembled WGS sequence"/>
</dbReference>
<reference evidence="1 3" key="1">
    <citation type="submission" date="2015-08" db="EMBL/GenBank/DDBJ databases">
        <title>Genome of Paenibacillus jilunlii.</title>
        <authorList>
            <person name="Sant'Anna F.H."/>
            <person name="Ambrosini A."/>
            <person name="Souza R."/>
            <person name="Bach E."/>
            <person name="Fernandes G."/>
            <person name="Balsanelli E."/>
            <person name="Baura V.A."/>
            <person name="Pedrosa F.O."/>
            <person name="Souza E.M."/>
            <person name="Passaglia L."/>
        </authorList>
    </citation>
    <scope>NUCLEOTIDE SEQUENCE [LARGE SCALE GENOMIC DNA]</scope>
    <source>
        <strain evidence="1 3">DSM 23019</strain>
    </source>
</reference>
<organism evidence="2 4">
    <name type="scientific">Paenibacillus jilunlii</name>
    <dbReference type="NCBI Taxonomy" id="682956"/>
    <lineage>
        <taxon>Bacteria</taxon>
        <taxon>Bacillati</taxon>
        <taxon>Bacillota</taxon>
        <taxon>Bacilli</taxon>
        <taxon>Bacillales</taxon>
        <taxon>Paenibacillaceae</taxon>
        <taxon>Paenibacillus</taxon>
    </lineage>
</organism>
<dbReference type="EMBL" id="LIPY01000113">
    <property type="protein sequence ID" value="KWX74805.1"/>
    <property type="molecule type" value="Genomic_DNA"/>
</dbReference>
<evidence type="ECO:0000313" key="1">
    <source>
        <dbReference type="EMBL" id="KWX74805.1"/>
    </source>
</evidence>